<sequence>VVKMRNFVGRIWILPICLGACLWLSSCTQLIGGKAERRVRRQFVIEALPLRLSMPLSERPYEHRVQLEEFSVSRFYERDQIVFRLSPEEVRFDPDNVWGVRPSDMITDAVESYLKQAQLFTDVRQEFLDDAPDFTLTGSVAAIERHDSGDRWFVTLDVSMQLLDRQNTIIWQRNFDPVEEEVFDRDPVISVRALRELLRFNVERSIYEIDRRMLLRKLQAEGRDIAVLLDNQNGDAVVDTLPKAQEEEMPRSTKDYVVLPGTLITQEEP</sequence>
<dbReference type="Gene3D" id="3.40.50.10610">
    <property type="entry name" value="ABC-type transport auxiliary lipoprotein component"/>
    <property type="match status" value="1"/>
</dbReference>
<accession>A0A382LK74</accession>
<name>A0A382LK74_9ZZZZ</name>
<dbReference type="EMBL" id="UINC01086624">
    <property type="protein sequence ID" value="SVC35261.1"/>
    <property type="molecule type" value="Genomic_DNA"/>
</dbReference>
<dbReference type="AlphaFoldDB" id="A0A382LK74"/>
<feature type="domain" description="ABC-type transport auxiliary lipoprotein component" evidence="1">
    <location>
        <begin position="63"/>
        <end position="197"/>
    </location>
</feature>
<feature type="non-terminal residue" evidence="2">
    <location>
        <position position="1"/>
    </location>
</feature>
<dbReference type="InterPro" id="IPR005586">
    <property type="entry name" value="ABC_trans_aux"/>
</dbReference>
<dbReference type="Pfam" id="PF03886">
    <property type="entry name" value="ABC_trans_aux"/>
    <property type="match status" value="1"/>
</dbReference>
<evidence type="ECO:0000259" key="1">
    <source>
        <dbReference type="Pfam" id="PF03886"/>
    </source>
</evidence>
<gene>
    <name evidence="2" type="ORF">METZ01_LOCUS288115</name>
</gene>
<dbReference type="SUPFAM" id="SSF159594">
    <property type="entry name" value="XCC0632-like"/>
    <property type="match status" value="1"/>
</dbReference>
<evidence type="ECO:0000313" key="2">
    <source>
        <dbReference type="EMBL" id="SVC35261.1"/>
    </source>
</evidence>
<proteinExistence type="predicted"/>
<reference evidence="2" key="1">
    <citation type="submission" date="2018-05" db="EMBL/GenBank/DDBJ databases">
        <authorList>
            <person name="Lanie J.A."/>
            <person name="Ng W.-L."/>
            <person name="Kazmierczak K.M."/>
            <person name="Andrzejewski T.M."/>
            <person name="Davidsen T.M."/>
            <person name="Wayne K.J."/>
            <person name="Tettelin H."/>
            <person name="Glass J.I."/>
            <person name="Rusch D."/>
            <person name="Podicherti R."/>
            <person name="Tsui H.-C.T."/>
            <person name="Winkler M.E."/>
        </authorList>
    </citation>
    <scope>NUCLEOTIDE SEQUENCE</scope>
</reference>
<protein>
    <recommendedName>
        <fullName evidence="1">ABC-type transport auxiliary lipoprotein component domain-containing protein</fullName>
    </recommendedName>
</protein>
<organism evidence="2">
    <name type="scientific">marine metagenome</name>
    <dbReference type="NCBI Taxonomy" id="408172"/>
    <lineage>
        <taxon>unclassified sequences</taxon>
        <taxon>metagenomes</taxon>
        <taxon>ecological metagenomes</taxon>
    </lineage>
</organism>